<evidence type="ECO:0000256" key="6">
    <source>
        <dbReference type="ARBA" id="ARBA00022605"/>
    </source>
</evidence>
<comment type="pathway">
    <text evidence="3 9">Amino-acid biosynthesis; L-histidine biosynthesis; L-histidine from 5-phospho-alpha-D-ribose 1-diphosphate: step 4/9.</text>
</comment>
<dbReference type="InterPro" id="IPR006062">
    <property type="entry name" value="His_biosynth"/>
</dbReference>
<accession>E8Q730</accession>
<dbReference type="InterPro" id="IPR013785">
    <property type="entry name" value="Aldolase_TIM"/>
</dbReference>
<evidence type="ECO:0000256" key="2">
    <source>
        <dbReference type="ARBA" id="ARBA00004496"/>
    </source>
</evidence>
<dbReference type="Gene3D" id="3.20.20.70">
    <property type="entry name" value="Aldolase class I"/>
    <property type="match status" value="1"/>
</dbReference>
<dbReference type="InterPro" id="IPR023016">
    <property type="entry name" value="HisA/PriA"/>
</dbReference>
<keyword evidence="8 9" id="KW-0413">Isomerase</keyword>
<dbReference type="EMBL" id="CP002189">
    <property type="protein sequence ID" value="ADV33854.1"/>
    <property type="molecule type" value="Genomic_DNA"/>
</dbReference>
<dbReference type="GO" id="GO:0000105">
    <property type="term" value="P:L-histidine biosynthetic process"/>
    <property type="evidence" value="ECO:0007669"/>
    <property type="project" value="UniProtKB-UniRule"/>
</dbReference>
<dbReference type="FunFam" id="3.20.20.70:FF:000009">
    <property type="entry name" value="1-(5-phosphoribosyl)-5-[(5-phosphoribosylamino)methylideneamino] imidazole-4-carboxamide isomerase"/>
    <property type="match status" value="1"/>
</dbReference>
<keyword evidence="12" id="KW-1185">Reference proteome</keyword>
<dbReference type="EC" id="5.3.1.16" evidence="9"/>
<evidence type="ECO:0000256" key="7">
    <source>
        <dbReference type="ARBA" id="ARBA00023102"/>
    </source>
</evidence>
<dbReference type="Proteomes" id="UP000007464">
    <property type="component" value="Chromosome"/>
</dbReference>
<dbReference type="Pfam" id="PF00977">
    <property type="entry name" value="His_biosynth"/>
    <property type="match status" value="1"/>
</dbReference>
<evidence type="ECO:0000256" key="9">
    <source>
        <dbReference type="HAMAP-Rule" id="MF_01014"/>
    </source>
</evidence>
<dbReference type="InterPro" id="IPR011060">
    <property type="entry name" value="RibuloseP-bd_barrel"/>
</dbReference>
<evidence type="ECO:0000256" key="3">
    <source>
        <dbReference type="ARBA" id="ARBA00005133"/>
    </source>
</evidence>
<proteinExistence type="inferred from homology"/>
<dbReference type="CDD" id="cd04732">
    <property type="entry name" value="HisA"/>
    <property type="match status" value="1"/>
</dbReference>
<dbReference type="HAMAP" id="MF_01014">
    <property type="entry name" value="HisA"/>
    <property type="match status" value="1"/>
</dbReference>
<dbReference type="RefSeq" id="WP_013516779.1">
    <property type="nucleotide sequence ID" value="NC_014909.2"/>
</dbReference>
<evidence type="ECO:0000256" key="5">
    <source>
        <dbReference type="ARBA" id="ARBA00022490"/>
    </source>
</evidence>
<evidence type="ECO:0000256" key="4">
    <source>
        <dbReference type="ARBA" id="ARBA00009667"/>
    </source>
</evidence>
<dbReference type="GO" id="GO:0003949">
    <property type="term" value="F:1-(5-phosphoribosyl)-5-[(5-phosphoribosylamino)methylideneamino]imidazole-4-carboxamide isomerase activity"/>
    <property type="evidence" value="ECO:0007669"/>
    <property type="project" value="UniProtKB-UniRule"/>
</dbReference>
<dbReference type="InterPro" id="IPR044524">
    <property type="entry name" value="Isoase_HisA-like"/>
</dbReference>
<dbReference type="HOGENOM" id="CLU_048577_1_2_6"/>
<dbReference type="OrthoDB" id="9807749at2"/>
<evidence type="ECO:0000313" key="12">
    <source>
        <dbReference type="Proteomes" id="UP000007464"/>
    </source>
</evidence>
<feature type="active site" description="Proton acceptor" evidence="9">
    <location>
        <position position="7"/>
    </location>
</feature>
<name>E8Q730_BLOVB</name>
<dbReference type="KEGG" id="bva:BVAF_468"/>
<keyword evidence="7 9" id="KW-0368">Histidine biosynthesis</keyword>
<reference evidence="11 12" key="1">
    <citation type="journal article" date="2010" name="BMC Genomics">
        <title>Unprecedented loss of ammonia assimilation capability in a urease-encoding bacterial mutualist.</title>
        <authorList>
            <person name="Williams L.E."/>
            <person name="Wernegreen J.J."/>
        </authorList>
    </citation>
    <scope>NUCLEOTIDE SEQUENCE [LARGE SCALE GENOMIC DNA]</scope>
    <source>
        <strain evidence="11 12">BVAF</strain>
    </source>
</reference>
<keyword evidence="5 9" id="KW-0963">Cytoplasm</keyword>
<dbReference type="STRING" id="859654.BVAF_468"/>
<dbReference type="GO" id="GO:0000162">
    <property type="term" value="P:L-tryptophan biosynthetic process"/>
    <property type="evidence" value="ECO:0007669"/>
    <property type="project" value="TreeGrafter"/>
</dbReference>
<comment type="similarity">
    <text evidence="4 9 10">Belongs to the HisA/HisF family.</text>
</comment>
<evidence type="ECO:0000313" key="11">
    <source>
        <dbReference type="EMBL" id="ADV33854.1"/>
    </source>
</evidence>
<dbReference type="PANTHER" id="PTHR43090:SF2">
    <property type="entry name" value="1-(5-PHOSPHORIBOSYL)-5-[(5-PHOSPHORIBOSYLAMINO)METHYLIDENEAMINO] IMIDAZOLE-4-CARBOXAMIDE ISOMERASE"/>
    <property type="match status" value="1"/>
</dbReference>
<dbReference type="GO" id="GO:0005737">
    <property type="term" value="C:cytoplasm"/>
    <property type="evidence" value="ECO:0007669"/>
    <property type="project" value="UniProtKB-SubCell"/>
</dbReference>
<protein>
    <recommendedName>
        <fullName evidence="9">1-(5-phosphoribosyl)-5-[(5-phosphoribosylamino)methylideneamino] imidazole-4-carboxamide isomerase</fullName>
        <ecNumber evidence="9">5.3.1.16</ecNumber>
    </recommendedName>
    <alternativeName>
        <fullName evidence="9">Phosphoribosylformimino-5-aminoimidazole carboxamide ribotide isomerase</fullName>
    </alternativeName>
</protein>
<evidence type="ECO:0000256" key="8">
    <source>
        <dbReference type="ARBA" id="ARBA00023235"/>
    </source>
</evidence>
<gene>
    <name evidence="9 11" type="primary">hisA</name>
    <name evidence="11" type="ordered locus">BVAF_468</name>
</gene>
<comment type="subcellular location">
    <subcellularLocation>
        <location evidence="2 9">Cytoplasm</location>
    </subcellularLocation>
</comment>
<dbReference type="PANTHER" id="PTHR43090">
    <property type="entry name" value="1-(5-PHOSPHORIBOSYL)-5-[(5-PHOSPHORIBOSYLAMINO)METHYLIDENEAMINO] IMIDAZOLE-4-CARBOXAMIDE ISOMERASE"/>
    <property type="match status" value="1"/>
</dbReference>
<sequence length="253" mass="28202">MIIPALDIINGNAVRLYQGNYQAQSNYGDPVNILQKYIQQGATIIHLVDLSGAKNPKNKQTSLINKLIQKTKKSDSKVKIQIGGGIRSALDIKNLLKSGANRIILGSIAITHPKETKKWFTYFDPDILVLALDVYIDFNKNKKIAIHGWQKKTDIQLEQVIQEYNLVGLKHVLCTDILRDGALLGSNINLYKSICQIWPNIFFQASGGTIQLTEIFKLKQAGVNSIIIGRALLENKFTLNEAISCWQNASSLV</sequence>
<organism evidence="11 12">
    <name type="scientific">Blochmanniella vafra (strain BVAF)</name>
    <dbReference type="NCBI Taxonomy" id="859654"/>
    <lineage>
        <taxon>Bacteria</taxon>
        <taxon>Pseudomonadati</taxon>
        <taxon>Pseudomonadota</taxon>
        <taxon>Gammaproteobacteria</taxon>
        <taxon>Enterobacterales</taxon>
        <taxon>Enterobacteriaceae</taxon>
        <taxon>ant endosymbionts</taxon>
        <taxon>Candidatus Blochmanniella</taxon>
    </lineage>
</organism>
<dbReference type="UniPathway" id="UPA00031">
    <property type="reaction ID" value="UER00009"/>
</dbReference>
<keyword evidence="6 9" id="KW-0028">Amino-acid biosynthesis</keyword>
<feature type="active site" description="Proton donor" evidence="9">
    <location>
        <position position="133"/>
    </location>
</feature>
<evidence type="ECO:0000256" key="10">
    <source>
        <dbReference type="RuleBase" id="RU003657"/>
    </source>
</evidence>
<dbReference type="AlphaFoldDB" id="E8Q730"/>
<evidence type="ECO:0000256" key="1">
    <source>
        <dbReference type="ARBA" id="ARBA00000901"/>
    </source>
</evidence>
<comment type="catalytic activity">
    <reaction evidence="1 9">
        <text>1-(5-phospho-beta-D-ribosyl)-5-[(5-phospho-beta-D-ribosylamino)methylideneamino]imidazole-4-carboxamide = 5-[(5-phospho-1-deoxy-D-ribulos-1-ylimino)methylamino]-1-(5-phospho-beta-D-ribosyl)imidazole-4-carboxamide</text>
        <dbReference type="Rhea" id="RHEA:15469"/>
        <dbReference type="ChEBI" id="CHEBI:58435"/>
        <dbReference type="ChEBI" id="CHEBI:58525"/>
        <dbReference type="EC" id="5.3.1.16"/>
    </reaction>
</comment>
<dbReference type="SUPFAM" id="SSF51366">
    <property type="entry name" value="Ribulose-phoshate binding barrel"/>
    <property type="match status" value="1"/>
</dbReference>